<keyword evidence="2" id="KW-1185">Reference proteome</keyword>
<gene>
    <name evidence="1" type="ORF">J4557_13535</name>
</gene>
<dbReference type="Proteomes" id="UP000666915">
    <property type="component" value="Unassembled WGS sequence"/>
</dbReference>
<dbReference type="RefSeq" id="WP_208266874.1">
    <property type="nucleotide sequence ID" value="NZ_BAAAGM010000012.1"/>
</dbReference>
<name>A0ABS3QX21_9ACTN</name>
<comment type="caution">
    <text evidence="1">The sequence shown here is derived from an EMBL/GenBank/DDBJ whole genome shotgun (WGS) entry which is preliminary data.</text>
</comment>
<sequence length="75" mass="7768">MIIRRLLIGVLIVTALAGVGLGHAVHVHRDCADEPGSRLGKAVDIVTDVVAATTRGSFCPSRRPGARTAGLPART</sequence>
<reference evidence="1 2" key="1">
    <citation type="submission" date="2021-03" db="EMBL/GenBank/DDBJ databases">
        <authorList>
            <person name="Kanchanasin P."/>
            <person name="Saeng-In P."/>
            <person name="Phongsopitanun W."/>
            <person name="Yuki M."/>
            <person name="Kudo T."/>
            <person name="Ohkuma M."/>
            <person name="Tanasupawat S."/>
        </authorList>
    </citation>
    <scope>NUCLEOTIDE SEQUENCE [LARGE SCALE GENOMIC DNA]</scope>
    <source>
        <strain evidence="1 2">L46</strain>
    </source>
</reference>
<dbReference type="EMBL" id="JAGEOK010000008">
    <property type="protein sequence ID" value="MBO2438540.1"/>
    <property type="molecule type" value="Genomic_DNA"/>
</dbReference>
<organism evidence="1 2">
    <name type="scientific">Actinomadura nitritigenes</name>
    <dbReference type="NCBI Taxonomy" id="134602"/>
    <lineage>
        <taxon>Bacteria</taxon>
        <taxon>Bacillati</taxon>
        <taxon>Actinomycetota</taxon>
        <taxon>Actinomycetes</taxon>
        <taxon>Streptosporangiales</taxon>
        <taxon>Thermomonosporaceae</taxon>
        <taxon>Actinomadura</taxon>
    </lineage>
</organism>
<evidence type="ECO:0008006" key="3">
    <source>
        <dbReference type="Google" id="ProtNLM"/>
    </source>
</evidence>
<evidence type="ECO:0000313" key="2">
    <source>
        <dbReference type="Proteomes" id="UP000666915"/>
    </source>
</evidence>
<evidence type="ECO:0000313" key="1">
    <source>
        <dbReference type="EMBL" id="MBO2438540.1"/>
    </source>
</evidence>
<proteinExistence type="predicted"/>
<accession>A0ABS3QX21</accession>
<protein>
    <recommendedName>
        <fullName evidence="3">Secreted protein</fullName>
    </recommendedName>
</protein>